<dbReference type="Proteomes" id="UP000678513">
    <property type="component" value="Chromosome"/>
</dbReference>
<protein>
    <submittedName>
        <fullName evidence="4">Beta-lactamase family protein</fullName>
    </submittedName>
</protein>
<sequence>MTKITKRGVALLVAVAAAVLAVVAGPRTPHIDGNTSGDADLAARVRSLLPDDAGLEALHVSVISPEGVRHAGLGSSDGVVPDEHSRFGLGSVTKTFNGQLLAVAIARGEVAESDTLATHIPELEGSQAGTVTLLELATHTSGLPREARSDWVWPWVSGSELASSGDRAPQGEQEFLRQAGTLALSTRGTFSYSNLGADLLGIALARAAGAASWQDYATARLLQPLGMNDTVFTSVDDAVTVPERAIKGKWENGRTVMPGTPGQYDLPAGHSTWTTGADMARYAQAVMDGTAPGGTTAWQPRQSINDTYQIGYLWFRWRLDDDRSAIFHEGGLAWYGTVVVMDPASGRAVVVMANTALAQLDSLAQALLDDSQEPVPSQASLRGGVDKFIFPFPLVLAAVLVAVSLWAAWRAERLGSRLATVIRAVDVLAWAALAAALGPWSSIPGWTYALMLLPGAYAIVRMALRWRELPWQPGPGKLRWWLWARLVPCVAFAVLVLLVVMPKG</sequence>
<evidence type="ECO:0000259" key="3">
    <source>
        <dbReference type="Pfam" id="PF00144"/>
    </source>
</evidence>
<keyword evidence="2" id="KW-0732">Signal</keyword>
<accession>A0ABX7Y703</accession>
<dbReference type="Gene3D" id="3.40.710.10">
    <property type="entry name" value="DD-peptidase/beta-lactamase superfamily"/>
    <property type="match status" value="1"/>
</dbReference>
<dbReference type="PANTHER" id="PTHR46825">
    <property type="entry name" value="D-ALANYL-D-ALANINE-CARBOXYPEPTIDASE/ENDOPEPTIDASE AMPH"/>
    <property type="match status" value="1"/>
</dbReference>
<dbReference type="InterPro" id="IPR001466">
    <property type="entry name" value="Beta-lactam-related"/>
</dbReference>
<dbReference type="Pfam" id="PF00144">
    <property type="entry name" value="Beta-lactamase"/>
    <property type="match status" value="1"/>
</dbReference>
<proteinExistence type="predicted"/>
<feature type="domain" description="Beta-lactamase-related" evidence="3">
    <location>
        <begin position="80"/>
        <end position="357"/>
    </location>
</feature>
<evidence type="ECO:0000313" key="4">
    <source>
        <dbReference type="EMBL" id="QUC08659.1"/>
    </source>
</evidence>
<dbReference type="EMBL" id="CP072384">
    <property type="protein sequence ID" value="QUC08659.1"/>
    <property type="molecule type" value="Genomic_DNA"/>
</dbReference>
<keyword evidence="5" id="KW-1185">Reference proteome</keyword>
<evidence type="ECO:0000313" key="5">
    <source>
        <dbReference type="Proteomes" id="UP000678513"/>
    </source>
</evidence>
<organism evidence="4 5">
    <name type="scientific">Arachnia rubra</name>
    <dbReference type="NCBI Taxonomy" id="1547448"/>
    <lineage>
        <taxon>Bacteria</taxon>
        <taxon>Bacillati</taxon>
        <taxon>Actinomycetota</taxon>
        <taxon>Actinomycetes</taxon>
        <taxon>Propionibacteriales</taxon>
        <taxon>Propionibacteriaceae</taxon>
        <taxon>Arachnia</taxon>
    </lineage>
</organism>
<dbReference type="InterPro" id="IPR012338">
    <property type="entry name" value="Beta-lactam/transpept-like"/>
</dbReference>
<dbReference type="RefSeq" id="WP_212324962.1">
    <property type="nucleotide sequence ID" value="NZ_AP024463.1"/>
</dbReference>
<keyword evidence="1" id="KW-0812">Transmembrane</keyword>
<keyword evidence="1" id="KW-0472">Membrane</keyword>
<dbReference type="InterPro" id="IPR050491">
    <property type="entry name" value="AmpC-like"/>
</dbReference>
<feature type="signal peptide" evidence="2">
    <location>
        <begin position="1"/>
        <end position="24"/>
    </location>
</feature>
<feature type="transmembrane region" description="Helical" evidence="1">
    <location>
        <begin position="388"/>
        <end position="409"/>
    </location>
</feature>
<feature type="transmembrane region" description="Helical" evidence="1">
    <location>
        <begin position="480"/>
        <end position="501"/>
    </location>
</feature>
<gene>
    <name evidence="4" type="ORF">J5A65_02615</name>
</gene>
<dbReference type="PANTHER" id="PTHR46825:SF9">
    <property type="entry name" value="BETA-LACTAMASE-RELATED DOMAIN-CONTAINING PROTEIN"/>
    <property type="match status" value="1"/>
</dbReference>
<evidence type="ECO:0000256" key="2">
    <source>
        <dbReference type="SAM" id="SignalP"/>
    </source>
</evidence>
<feature type="chain" id="PRO_5046877709" evidence="2">
    <location>
        <begin position="25"/>
        <end position="504"/>
    </location>
</feature>
<reference evidence="4 5" key="1">
    <citation type="submission" date="2021-03" db="EMBL/GenBank/DDBJ databases">
        <title>Human Oral Microbial Genomes.</title>
        <authorList>
            <person name="Johnston C.D."/>
            <person name="Chen T."/>
            <person name="Dewhirst F.E."/>
        </authorList>
    </citation>
    <scope>NUCLEOTIDE SEQUENCE [LARGE SCALE GENOMIC DNA]</scope>
    <source>
        <strain evidence="4 5">DSMZ 100122</strain>
    </source>
</reference>
<evidence type="ECO:0000256" key="1">
    <source>
        <dbReference type="SAM" id="Phobius"/>
    </source>
</evidence>
<name>A0ABX7Y703_9ACTN</name>
<dbReference type="SUPFAM" id="SSF56601">
    <property type="entry name" value="beta-lactamase/transpeptidase-like"/>
    <property type="match status" value="1"/>
</dbReference>
<feature type="transmembrane region" description="Helical" evidence="1">
    <location>
        <begin position="421"/>
        <end position="440"/>
    </location>
</feature>
<keyword evidence="1" id="KW-1133">Transmembrane helix</keyword>